<keyword evidence="2" id="KW-1185">Reference proteome</keyword>
<comment type="caution">
    <text evidence="1">The sequence shown here is derived from an EMBL/GenBank/DDBJ whole genome shotgun (WGS) entry which is preliminary data.</text>
</comment>
<reference evidence="1 2" key="1">
    <citation type="journal article" date="2015" name="Genome Biol.">
        <title>Comparative genomics of Steinernema reveals deeply conserved gene regulatory networks.</title>
        <authorList>
            <person name="Dillman A.R."/>
            <person name="Macchietto M."/>
            <person name="Porter C.F."/>
            <person name="Rogers A."/>
            <person name="Williams B."/>
            <person name="Antoshechkin I."/>
            <person name="Lee M.M."/>
            <person name="Goodwin Z."/>
            <person name="Lu X."/>
            <person name="Lewis E.E."/>
            <person name="Goodrich-Blair H."/>
            <person name="Stock S.P."/>
            <person name="Adams B.J."/>
            <person name="Sternberg P.W."/>
            <person name="Mortazavi A."/>
        </authorList>
    </citation>
    <scope>NUCLEOTIDE SEQUENCE [LARGE SCALE GENOMIC DNA]</scope>
    <source>
        <strain evidence="1 2">ALL</strain>
    </source>
</reference>
<dbReference type="Proteomes" id="UP000298663">
    <property type="component" value="Unassembled WGS sequence"/>
</dbReference>
<dbReference type="EMBL" id="AZBU02000008">
    <property type="protein sequence ID" value="TKR66755.1"/>
    <property type="molecule type" value="Genomic_DNA"/>
</dbReference>
<sequence length="182" mass="21544">MASICCISFAVRTFRLAESVVLCETWPSTRQMCCSSLPCDFMDIRARRLEEKIANSIFDYLEDIMEDREDRLFKAFPQDDDAAEVFNEGENSEDDNPLERFYYNRKRMSKIVEKWFVRKHKFSTTQKKCQPTTIKWNGCYDAWIRPRQPADPEARFQTDAPFAFLLLAVWWSGRFSSTDRIL</sequence>
<accession>A0A4V5ZZ93</accession>
<gene>
    <name evidence="1" type="ORF">L596_023001</name>
</gene>
<dbReference type="AlphaFoldDB" id="A0A4V5ZZ93"/>
<reference evidence="1 2" key="2">
    <citation type="journal article" date="2019" name="G3 (Bethesda)">
        <title>Hybrid Assembly of the Genome of the Entomopathogenic Nematode Steinernema carpocapsae Identifies the X-Chromosome.</title>
        <authorList>
            <person name="Serra L."/>
            <person name="Macchietto M."/>
            <person name="Macias-Munoz A."/>
            <person name="McGill C.J."/>
            <person name="Rodriguez I.M."/>
            <person name="Rodriguez B."/>
            <person name="Murad R."/>
            <person name="Mortazavi A."/>
        </authorList>
    </citation>
    <scope>NUCLEOTIDE SEQUENCE [LARGE SCALE GENOMIC DNA]</scope>
    <source>
        <strain evidence="1 2">ALL</strain>
    </source>
</reference>
<protein>
    <submittedName>
        <fullName evidence="1">Uncharacterized protein</fullName>
    </submittedName>
</protein>
<evidence type="ECO:0000313" key="2">
    <source>
        <dbReference type="Proteomes" id="UP000298663"/>
    </source>
</evidence>
<name>A0A4V5ZZ93_STECR</name>
<organism evidence="1 2">
    <name type="scientific">Steinernema carpocapsae</name>
    <name type="common">Entomopathogenic nematode</name>
    <dbReference type="NCBI Taxonomy" id="34508"/>
    <lineage>
        <taxon>Eukaryota</taxon>
        <taxon>Metazoa</taxon>
        <taxon>Ecdysozoa</taxon>
        <taxon>Nematoda</taxon>
        <taxon>Chromadorea</taxon>
        <taxon>Rhabditida</taxon>
        <taxon>Tylenchina</taxon>
        <taxon>Panagrolaimomorpha</taxon>
        <taxon>Strongyloidoidea</taxon>
        <taxon>Steinernematidae</taxon>
        <taxon>Steinernema</taxon>
    </lineage>
</organism>
<proteinExistence type="predicted"/>
<dbReference type="OrthoDB" id="165352at2759"/>
<evidence type="ECO:0000313" key="1">
    <source>
        <dbReference type="EMBL" id="TKR66755.1"/>
    </source>
</evidence>